<name>A0ABN7T326_OIKDI</name>
<dbReference type="EMBL" id="OU015567">
    <property type="protein sequence ID" value="CAG5110698.1"/>
    <property type="molecule type" value="Genomic_DNA"/>
</dbReference>
<dbReference type="Proteomes" id="UP001158576">
    <property type="component" value="Chromosome 2"/>
</dbReference>
<gene>
    <name evidence="2" type="ORF">OKIOD_LOCUS13839</name>
</gene>
<evidence type="ECO:0000313" key="2">
    <source>
        <dbReference type="EMBL" id="CAG5110698.1"/>
    </source>
</evidence>
<feature type="region of interest" description="Disordered" evidence="1">
    <location>
        <begin position="603"/>
        <end position="623"/>
    </location>
</feature>
<evidence type="ECO:0000256" key="1">
    <source>
        <dbReference type="SAM" id="MobiDB-lite"/>
    </source>
</evidence>
<reference evidence="2 3" key="1">
    <citation type="submission" date="2021-04" db="EMBL/GenBank/DDBJ databases">
        <authorList>
            <person name="Bliznina A."/>
        </authorList>
    </citation>
    <scope>NUCLEOTIDE SEQUENCE [LARGE SCALE GENOMIC DNA]</scope>
</reference>
<organism evidence="2 3">
    <name type="scientific">Oikopleura dioica</name>
    <name type="common">Tunicate</name>
    <dbReference type="NCBI Taxonomy" id="34765"/>
    <lineage>
        <taxon>Eukaryota</taxon>
        <taxon>Metazoa</taxon>
        <taxon>Chordata</taxon>
        <taxon>Tunicata</taxon>
        <taxon>Appendicularia</taxon>
        <taxon>Copelata</taxon>
        <taxon>Oikopleuridae</taxon>
        <taxon>Oikopleura</taxon>
    </lineage>
</organism>
<protein>
    <submittedName>
        <fullName evidence="2">Oidioi.mRNA.OKI2018_I69.chr2.g5074.t1.cds</fullName>
    </submittedName>
</protein>
<feature type="region of interest" description="Disordered" evidence="1">
    <location>
        <begin position="482"/>
        <end position="534"/>
    </location>
</feature>
<evidence type="ECO:0000313" key="3">
    <source>
        <dbReference type="Proteomes" id="UP001158576"/>
    </source>
</evidence>
<keyword evidence="3" id="KW-1185">Reference proteome</keyword>
<accession>A0ABN7T326</accession>
<feature type="region of interest" description="Disordered" evidence="1">
    <location>
        <begin position="58"/>
        <end position="130"/>
    </location>
</feature>
<feature type="compositionally biased region" description="Low complexity" evidence="1">
    <location>
        <begin position="523"/>
        <end position="532"/>
    </location>
</feature>
<proteinExistence type="predicted"/>
<sequence>MDPQLPNDEETLEFGLEGFQVPRRTARLVAVYPHSDPLDVSSPYSVLAEYTEEQITALIAPPVSGRPQTPSEDEQEMDVDEPTGEALAPFKPISDPRPTCEKSIPSFQEVTEKEESASTDASESDDSDNFVTPSLAVVEDLYAQVRDSHSTKDRTVSLGDKIISSTKGDGLPTLLGETKFDRLPGSIPSFQLVFGQWAIYYTTQCQKFTATDVERLLYSMFCLYGNLVHDGRRYFHSLVLSTIQRIMAAMITRNEDTEDMVQERLSRTYSQLVNDLLLVFARTIDAFLQQTLQPATNSDVIAHARCIKRQETSLRPFQIKGCTNDISTCYITGLRKVIRPPSFTSAYQQVLLSAIHVSQQQCTTASEFDRTLNPADLDSPEPTEQTAIPRVSRLVLNLSSEAREVLTELGIIHSIYELSPTKLETEDVVDFLQALTLQDPDRVKNISELSITAVESPFYIPREEDLSDLHRLYEEYITERRAARARDSQQNPPCNSPPGNDAPEPQANDESSARDHSTPPSPSDNGSSDSSSLMNATIRRGGRLYMVFTADGQSRPRVFRLIEEDENALLSLLTTQTGISTTDALPTTDIPVTSILRRDPARATRHSTSVHENSGPLPAVRPGHQAASSTLLLDLLENRLQSVTAESNIPEAAPISFKPDILANHPLTTLMDDEEQITNKPEYGLVATNDTILCFSGSSGLHENPLIQQLDATVESAQSRIKREHAQTPSHPQAETLTEKLKRASVLAYQKILNNQLLAIPADILQITDLDSYNPTIQGDVSALYTTKLSALHDRMDFLGASIFCQKLFMSTDYLNHILMISPLTDLQLQVEAHNLHFAGFTGGSALNLLRKALGYFFYQHPLYQLQTEVVNQYALQSDSITWCSTDPSNNYQRAGGPVATCTYPPCQLSGACLMRHSTIMCGVYNSALTQLHVIATRLDHLQATSQLRLARETVSFSGLAHLNSRLIPMERSVHCHNILAAPLHESLKKAGMTTGNIVCGISPLLPVFGEYLSLHFPDVMKNEQNAEEFIRYCRDLNRLAGLLADFGFEVMYSPSNGDLYLRLTNITDDQVSAFCHFVRAMIVSSPEYSSSEKSTLNELFPTRYSTSPVPQRLLPTAYESDFTISSITESNISDFQTALSDRITKLTDEGPLLFNSEYLREANCFRMALPSGQNPFQLRMSWDSRSSALRSFVQALHRSETQFVDFTRYGLSPHLYPTKVRGCTVPLCTDNSCQANQDAMRTLLSELQQLKVREAEAGGLQKQSQWDHLFPDIETTHGQLHKQTLADLVRGDLGPAYTPGGRYKDSVPRSTLLEQLEELGWSFMDLQRLLPLFCCVVAGFYVKPGSGKRKKRARLYNATNTFYYSSSGQSYLISLAHDIPLALSARYLLLETTGVDSKEGPTLTIPN</sequence>
<feature type="compositionally biased region" description="Acidic residues" evidence="1">
    <location>
        <begin position="71"/>
        <end position="83"/>
    </location>
</feature>